<dbReference type="Proteomes" id="UP000525078">
    <property type="component" value="Unassembled WGS sequence"/>
</dbReference>
<feature type="signal peptide" evidence="1">
    <location>
        <begin position="1"/>
        <end position="31"/>
    </location>
</feature>
<evidence type="ECO:0000313" key="2">
    <source>
        <dbReference type="EMBL" id="KAF4354539.1"/>
    </source>
</evidence>
<reference evidence="2 3" key="1">
    <citation type="journal article" date="2020" name="bioRxiv">
        <title>Sequence and annotation of 42 cannabis genomes reveals extensive copy number variation in cannabinoid synthesis and pathogen resistance genes.</title>
        <authorList>
            <person name="Mckernan K.J."/>
            <person name="Helbert Y."/>
            <person name="Kane L.T."/>
            <person name="Ebling H."/>
            <person name="Zhang L."/>
            <person name="Liu B."/>
            <person name="Eaton Z."/>
            <person name="Mclaughlin S."/>
            <person name="Kingan S."/>
            <person name="Baybayan P."/>
            <person name="Concepcion G."/>
            <person name="Jordan M."/>
            <person name="Riva A."/>
            <person name="Barbazuk W."/>
            <person name="Harkins T."/>
        </authorList>
    </citation>
    <scope>NUCLEOTIDE SEQUENCE [LARGE SCALE GENOMIC DNA]</scope>
    <source>
        <strain evidence="3">cv. Jamaican Lion 4</strain>
        <tissue evidence="2">Leaf</tissue>
    </source>
</reference>
<sequence length="146" mass="15706">MADWNNSFSSTTFVEIACTLLLLPSLEVVKSIIDSSEVAQYLSSPLILGSSHSSIVCFTISASSECGFTEKTPPSLPPTPTLVPPLLPTPTPTPTLVPPLLPTPTPTSTLLLPLLSTLFTECSRERCIDVVPDKCMGEQRNQIKLH</sequence>
<dbReference type="EMBL" id="JAATIP010000279">
    <property type="protein sequence ID" value="KAF4354539.1"/>
    <property type="molecule type" value="Genomic_DNA"/>
</dbReference>
<proteinExistence type="predicted"/>
<gene>
    <name evidence="2" type="ORF">F8388_022261</name>
</gene>
<keyword evidence="1" id="KW-0732">Signal</keyword>
<accession>A0A7J6EA03</accession>
<organism evidence="2 3">
    <name type="scientific">Cannabis sativa</name>
    <name type="common">Hemp</name>
    <name type="synonym">Marijuana</name>
    <dbReference type="NCBI Taxonomy" id="3483"/>
    <lineage>
        <taxon>Eukaryota</taxon>
        <taxon>Viridiplantae</taxon>
        <taxon>Streptophyta</taxon>
        <taxon>Embryophyta</taxon>
        <taxon>Tracheophyta</taxon>
        <taxon>Spermatophyta</taxon>
        <taxon>Magnoliopsida</taxon>
        <taxon>eudicotyledons</taxon>
        <taxon>Gunneridae</taxon>
        <taxon>Pentapetalae</taxon>
        <taxon>rosids</taxon>
        <taxon>fabids</taxon>
        <taxon>Rosales</taxon>
        <taxon>Cannabaceae</taxon>
        <taxon>Cannabis</taxon>
    </lineage>
</organism>
<dbReference type="AlphaFoldDB" id="A0A7J6EA03"/>
<comment type="caution">
    <text evidence="2">The sequence shown here is derived from an EMBL/GenBank/DDBJ whole genome shotgun (WGS) entry which is preliminary data.</text>
</comment>
<name>A0A7J6EA03_CANSA</name>
<evidence type="ECO:0000313" key="3">
    <source>
        <dbReference type="Proteomes" id="UP000525078"/>
    </source>
</evidence>
<protein>
    <submittedName>
        <fullName evidence="2">Uncharacterized protein</fullName>
    </submittedName>
</protein>
<evidence type="ECO:0000256" key="1">
    <source>
        <dbReference type="SAM" id="SignalP"/>
    </source>
</evidence>
<feature type="chain" id="PRO_5029704511" evidence="1">
    <location>
        <begin position="32"/>
        <end position="146"/>
    </location>
</feature>